<feature type="compositionally biased region" description="Polar residues" evidence="1">
    <location>
        <begin position="491"/>
        <end position="514"/>
    </location>
</feature>
<dbReference type="InterPro" id="IPR011050">
    <property type="entry name" value="Pectin_lyase_fold/virulence"/>
</dbReference>
<feature type="region of interest" description="Disordered" evidence="1">
    <location>
        <begin position="448"/>
        <end position="521"/>
    </location>
</feature>
<dbReference type="AlphaFoldDB" id="A0A1J1JNQ8"/>
<sequence length="521" mass="57892">MFQKIKQWLGLSPQKPSQPIKPVKSSTVLNKKASGIKPVQKITNVKVKKSVQLESTKIDQQQKKQEPTLDQLSKTPIIEQFTPSNREAFQQKLNALPDGSTIQLWPPKAEYPGVLVINHPMTLDGQGATFWSQTGPVLLIQSQGVSLKNLRIEVTGDQKNNPQDQCAIFVKSGIDVKFDDIQVRGSVMGLPQEEGEWQYPECLNLGQLAYGTDYPFSIIIYVPVPCKILTDISGLNLQPSQLSPGLNSIQLNIEKMPEDTLVSGNIFLVSASLKRRITVTAHILSPAENSTLAIPNDILWEPETGFSQDSLQILQEQSEQTEPEVIAFHELPSFDSSSPTPVPFTIPEIQDSVEPDQIAPWSSSRIRRGERPQTEIFQTEVNLLDAEINNDIELEPLQIPDLFIQSQNDHQSQPISTSQLPSKLPSSSIPSIFEKEKLSLESVSDLSSANSERSKPINPLFQNQSTGSNLINPQSSEELLQEKEQEPEPQNTSVKSDNNSPSKRVQSKSISSLFKKNEKGH</sequence>
<organism evidence="2">
    <name type="scientific">Planktothrix agardhii</name>
    <name type="common">Oscillatoria agardhii</name>
    <dbReference type="NCBI Taxonomy" id="1160"/>
    <lineage>
        <taxon>Bacteria</taxon>
        <taxon>Bacillati</taxon>
        <taxon>Cyanobacteriota</taxon>
        <taxon>Cyanophyceae</taxon>
        <taxon>Oscillatoriophycideae</taxon>
        <taxon>Oscillatoriales</taxon>
        <taxon>Microcoleaceae</taxon>
        <taxon>Planktothrix</taxon>
    </lineage>
</organism>
<evidence type="ECO:0000256" key="1">
    <source>
        <dbReference type="SAM" id="MobiDB-lite"/>
    </source>
</evidence>
<reference evidence="2" key="1">
    <citation type="submission" date="2015-09" db="EMBL/GenBank/DDBJ databases">
        <authorList>
            <person name="Jackson K.R."/>
            <person name="Lunt B.L."/>
            <person name="Fisher J.N.B."/>
            <person name="Gardner A.V."/>
            <person name="Bailey M.E."/>
            <person name="Deus L.M."/>
            <person name="Earl A.S."/>
            <person name="Gibby P.D."/>
            <person name="Hartmann K.A."/>
            <person name="Liu J.E."/>
            <person name="Manci A.M."/>
            <person name="Nielsen D.A."/>
            <person name="Solomon M.B."/>
            <person name="Breakwell D.P."/>
            <person name="Burnett S.H."/>
            <person name="Grose J.H."/>
        </authorList>
    </citation>
    <scope>NUCLEOTIDE SEQUENCE</scope>
    <source>
        <strain evidence="2">7805</strain>
    </source>
</reference>
<dbReference type="SUPFAM" id="SSF51126">
    <property type="entry name" value="Pectin lyase-like"/>
    <property type="match status" value="1"/>
</dbReference>
<dbReference type="RefSeq" id="WP_235752170.1">
    <property type="nucleotide sequence ID" value="NZ_JBIIEP010000023.1"/>
</dbReference>
<feature type="compositionally biased region" description="Low complexity" evidence="1">
    <location>
        <begin position="416"/>
        <end position="428"/>
    </location>
</feature>
<dbReference type="EMBL" id="LO018304">
    <property type="protein sequence ID" value="CUM61932.1"/>
    <property type="molecule type" value="Genomic_DNA"/>
</dbReference>
<feature type="region of interest" description="Disordered" evidence="1">
    <location>
        <begin position="1"/>
        <end position="25"/>
    </location>
</feature>
<gene>
    <name evidence="2" type="ORF">PLAM_3966</name>
</gene>
<protein>
    <submittedName>
        <fullName evidence="2">Uncharacterized protein</fullName>
    </submittedName>
</protein>
<accession>A0A1J1JNQ8</accession>
<feature type="region of interest" description="Disordered" evidence="1">
    <location>
        <begin position="407"/>
        <end position="428"/>
    </location>
</feature>
<proteinExistence type="predicted"/>
<feature type="compositionally biased region" description="Polar residues" evidence="1">
    <location>
        <begin position="460"/>
        <end position="472"/>
    </location>
</feature>
<name>A0A1J1JNQ8_PLAAG</name>
<evidence type="ECO:0000313" key="2">
    <source>
        <dbReference type="EMBL" id="CUM61932.1"/>
    </source>
</evidence>